<evidence type="ECO:0000313" key="2">
    <source>
        <dbReference type="Proteomes" id="UP000286246"/>
    </source>
</evidence>
<evidence type="ECO:0000313" key="1">
    <source>
        <dbReference type="EMBL" id="RKE56863.1"/>
    </source>
</evidence>
<name>A0A420BJH2_SPHD1</name>
<organism evidence="1 2">
    <name type="scientific">Sphingobacterium detergens</name>
    <dbReference type="NCBI Taxonomy" id="1145106"/>
    <lineage>
        <taxon>Bacteria</taxon>
        <taxon>Pseudomonadati</taxon>
        <taxon>Bacteroidota</taxon>
        <taxon>Sphingobacteriia</taxon>
        <taxon>Sphingobacteriales</taxon>
        <taxon>Sphingobacteriaceae</taxon>
        <taxon>Sphingobacterium</taxon>
    </lineage>
</organism>
<proteinExistence type="predicted"/>
<keyword evidence="2" id="KW-1185">Reference proteome</keyword>
<comment type="caution">
    <text evidence="1">The sequence shown here is derived from an EMBL/GenBank/DDBJ whole genome shotgun (WGS) entry which is preliminary data.</text>
</comment>
<dbReference type="Proteomes" id="UP000286246">
    <property type="component" value="Unassembled WGS sequence"/>
</dbReference>
<dbReference type="AlphaFoldDB" id="A0A420BJH2"/>
<gene>
    <name evidence="1" type="ORF">DFQ12_1735</name>
</gene>
<accession>A0A420BJH2</accession>
<reference evidence="1 2" key="1">
    <citation type="submission" date="2018-09" db="EMBL/GenBank/DDBJ databases">
        <title>Genomic Encyclopedia of Type Strains, Phase III (KMG-III): the genomes of soil and plant-associated and newly described type strains.</title>
        <authorList>
            <person name="Whitman W."/>
        </authorList>
    </citation>
    <scope>NUCLEOTIDE SEQUENCE [LARGE SCALE GENOMIC DNA]</scope>
    <source>
        <strain evidence="1 2">CECT 7938</strain>
    </source>
</reference>
<protein>
    <submittedName>
        <fullName evidence="1">Uncharacterized protein</fullName>
    </submittedName>
</protein>
<sequence length="29" mass="3426">MIYLITLGVNKSDSFITIEKQIYTDEKFD</sequence>
<dbReference type="EMBL" id="RAPY01000001">
    <property type="protein sequence ID" value="RKE56863.1"/>
    <property type="molecule type" value="Genomic_DNA"/>
</dbReference>